<dbReference type="InterPro" id="IPR008937">
    <property type="entry name" value="Ras-like_GEF"/>
</dbReference>
<feature type="compositionally biased region" description="Polar residues" evidence="5">
    <location>
        <begin position="879"/>
        <end position="888"/>
    </location>
</feature>
<keyword evidence="10" id="KW-1185">Reference proteome</keyword>
<protein>
    <recommendedName>
        <fullName evidence="11">Ras guanine nucleotide exchange factor domain-containing protein</fullName>
    </recommendedName>
</protein>
<feature type="region of interest" description="Disordered" evidence="5">
    <location>
        <begin position="1301"/>
        <end position="1342"/>
    </location>
</feature>
<feature type="compositionally biased region" description="Polar residues" evidence="5">
    <location>
        <begin position="1016"/>
        <end position="1042"/>
    </location>
</feature>
<feature type="compositionally biased region" description="Polar residues" evidence="5">
    <location>
        <begin position="818"/>
        <end position="859"/>
    </location>
</feature>
<gene>
    <name evidence="9" type="ORF">BGW38_000734</name>
</gene>
<dbReference type="SUPFAM" id="SSF48366">
    <property type="entry name" value="Ras GEF"/>
    <property type="match status" value="1"/>
</dbReference>
<sequence length="1704" mass="188856">MMAQSPPFVDFIVRALHEYQTDSDGHLSFAQLQYIKVKHCEESGWWFGESESSRGWFPSNRVERVAPAYESEITSEDYDQIRTGLDNVETQFLGEPDPVPDTSYDWRTSSPSSGRCRAGELAFPPSQLSSLRQSLEEHYTDRSDDALAYTHSQGTGNTGAMSESEVAYAYSDFVSEVEVCVGDIREAMESGDTKAFKSIVANIFLRVRMLLIFTNTVTRDSEVLQAYPELARSRRTILRALGKMDSKRRIADGSQTPTTIRQRRLAAERLIMFAMQVLGGITYFTTHAHEIGLCMRTEDIPFDHPDGGSADLDMLLIASNEAETVVHSPPSYPRPRRRVSRANSAKSFKSFNAVRHWKMEHAQRFNTAKMAVEQLLEEYMEFMTGDAENIGLGAMLHTTIQSSKAVELFLVSSEEMRARTNMKEDSDYSSLKLQLAAILNDLLAYIQALDSEHIARMQLTEMVLNRLMSMVSVMLRCLVDLDTYLKGNPLSHELPISPRLSTFSQSQHMMGSPVDDPEPGPNYGFYGDPDTADYGSYKDAALPTAITESDAGVTSRTMARNTAPAVPRNRQAGMSVNHVVPMNRKVASLNVLSERHKKNAQGPFSPDKDPQRIGPAYGEAHDLEKTQNNFYRTNHDSAVDILSNRNTPHQSLLTGHPLIRTAPVNYEDEPNKRGFAATEDSPVNTVEAAQMDVERVKDAERKIKTIFMLPSTEKSHIAHVSSVDDLSDSVHPLTIPQSCDSNRDDDAMAAPPCPDIPSTETNAASSSAQPARSPRIGAGSNTNAGETRSHPIVPQVPRGGHGLAIMHDDQFLSVEGRVSTSSELAPPTANSSPRAQHSPVLTPQTSRPISRSPGVTRTRSPIPPSPKLDSSRRMPRPDYSSNASSPSLGSEARFERPGTSNSSLSPAMTGRPRRGSNTSVNSTRSDMSTVRRAGGESRPSRDHSSGQDARDRRPSSSMAGSRNHPRSPAATPVRTDPAAGREEEMLSVVSTPTTPSIQTFENGLRRPSKSQRRESVQSTMSSLTITSQHSAPVRGYNSQRPLSPSPHLRANHTEAGGRGRLSSESSHSSEKQRQAHLPPSQQQQRATVAAAAVPPPSLRQRQNKVGHHQAMKGRTSFEYRPEPTPSSPWFLEHDYEPDEVLYDDDKQLLAATLDAYIEILTSHKAAPDASFVLTFYTTFRMFVSPVELTNLLIQRFIKKPSPDLTEQEVMIWKMQKQDRIQKRVHFALKTWLDGYWVSEKDRDAFKLIIEFVTREMMEALPGLAGRLLDMLNQWANKRRSLCLDGRPPAIGKARSCDRINQLNQEGNSPSGISGSGSATSSPVTKPYATVKDRSYADPTKSSVRKGIIASSAGRDSSQSKGPPVPLVNKTLLNQLSNEQTMCNVPVTEIKPVEMARQLTMIMAKLYYDIHYLELLSKEKPNVSRMVVTTDKLSCWMAESILDETDVKKRISLVKFWIDVGEECLRLNNFDTLIAVCWAIDSTAVARLHNTWEGIGKSYTERSSQMLKLMSAEKNHSAYRAKLKAAKAPCVPFIGLYKKALTYVDDGNSIYKEVNPPLPTGSSKLLSQQQPSTPVPVANRRLLRFGRFHKFAKIVQEFRDFQGPYELLEVPRLRDYILKSIENIVCADLDRRHRMSLALEPNRPSTGNFGGFGGGGIGGNSNYRASQGTRGFFHGGISNSDVNAGGGNVFVKPNKLSFFRKSGRS</sequence>
<feature type="region of interest" description="Disordered" evidence="5">
    <location>
        <begin position="734"/>
        <end position="803"/>
    </location>
</feature>
<dbReference type="Pfam" id="PF00617">
    <property type="entry name" value="RasGEF"/>
    <property type="match status" value="1"/>
</dbReference>
<dbReference type="GO" id="GO:0007265">
    <property type="term" value="P:Ras protein signal transduction"/>
    <property type="evidence" value="ECO:0007669"/>
    <property type="project" value="TreeGrafter"/>
</dbReference>
<comment type="caution">
    <text evidence="9">The sequence shown here is derived from an EMBL/GenBank/DDBJ whole genome shotgun (WGS) entry which is preliminary data.</text>
</comment>
<dbReference type="InterPro" id="IPR000651">
    <property type="entry name" value="Ras-like_Gua-exchang_fac_N"/>
</dbReference>
<evidence type="ECO:0008006" key="11">
    <source>
        <dbReference type="Google" id="ProtNLM"/>
    </source>
</evidence>
<feature type="compositionally biased region" description="Low complexity" evidence="5">
    <location>
        <begin position="763"/>
        <end position="775"/>
    </location>
</feature>
<reference evidence="9" key="1">
    <citation type="journal article" date="2020" name="Fungal Divers.">
        <title>Resolving the Mortierellaceae phylogeny through synthesis of multi-gene phylogenetics and phylogenomics.</title>
        <authorList>
            <person name="Vandepol N."/>
            <person name="Liber J."/>
            <person name="Desiro A."/>
            <person name="Na H."/>
            <person name="Kennedy M."/>
            <person name="Barry K."/>
            <person name="Grigoriev I.V."/>
            <person name="Miller A.N."/>
            <person name="O'Donnell K."/>
            <person name="Stajich J.E."/>
            <person name="Bonito G."/>
        </authorList>
    </citation>
    <scope>NUCLEOTIDE SEQUENCE</scope>
    <source>
        <strain evidence="9">KOD1015</strain>
    </source>
</reference>
<dbReference type="InterPro" id="IPR036028">
    <property type="entry name" value="SH3-like_dom_sf"/>
</dbReference>
<feature type="region of interest" description="Disordered" evidence="5">
    <location>
        <begin position="817"/>
        <end position="1123"/>
    </location>
</feature>
<feature type="region of interest" description="Disordered" evidence="5">
    <location>
        <begin position="92"/>
        <end position="116"/>
    </location>
</feature>
<feature type="compositionally biased region" description="Low complexity" evidence="5">
    <location>
        <begin position="1306"/>
        <end position="1321"/>
    </location>
</feature>
<feature type="compositionally biased region" description="Polar residues" evidence="5">
    <location>
        <begin position="915"/>
        <end position="928"/>
    </location>
</feature>
<dbReference type="InterPro" id="IPR036964">
    <property type="entry name" value="RASGEF_cat_dom_sf"/>
</dbReference>
<dbReference type="GO" id="GO:0005886">
    <property type="term" value="C:plasma membrane"/>
    <property type="evidence" value="ECO:0007669"/>
    <property type="project" value="TreeGrafter"/>
</dbReference>
<dbReference type="SMART" id="SM00147">
    <property type="entry name" value="RasGEF"/>
    <property type="match status" value="1"/>
</dbReference>
<evidence type="ECO:0000256" key="5">
    <source>
        <dbReference type="SAM" id="MobiDB-lite"/>
    </source>
</evidence>
<feature type="domain" description="SH3" evidence="6">
    <location>
        <begin position="8"/>
        <end position="67"/>
    </location>
</feature>
<feature type="domain" description="N-terminal Ras-GEF" evidence="8">
    <location>
        <begin position="1144"/>
        <end position="1275"/>
    </location>
</feature>
<evidence type="ECO:0000313" key="9">
    <source>
        <dbReference type="EMBL" id="KAF9582047.1"/>
    </source>
</evidence>
<dbReference type="SUPFAM" id="SSF50044">
    <property type="entry name" value="SH3-domain"/>
    <property type="match status" value="1"/>
</dbReference>
<dbReference type="Pfam" id="PF14604">
    <property type="entry name" value="SH3_9"/>
    <property type="match status" value="1"/>
</dbReference>
<dbReference type="EMBL" id="JAABOA010001210">
    <property type="protein sequence ID" value="KAF9582047.1"/>
    <property type="molecule type" value="Genomic_DNA"/>
</dbReference>
<dbReference type="Gene3D" id="1.10.840.10">
    <property type="entry name" value="Ras guanine-nucleotide exchange factors catalytic domain"/>
    <property type="match status" value="1"/>
</dbReference>
<dbReference type="OrthoDB" id="28357at2759"/>
<dbReference type="SMART" id="SM00326">
    <property type="entry name" value="SH3"/>
    <property type="match status" value="1"/>
</dbReference>
<evidence type="ECO:0000256" key="3">
    <source>
        <dbReference type="PROSITE-ProRule" id="PRU00168"/>
    </source>
</evidence>
<dbReference type="PROSITE" id="PS50002">
    <property type="entry name" value="SH3"/>
    <property type="match status" value="1"/>
</dbReference>
<evidence type="ECO:0000313" key="10">
    <source>
        <dbReference type="Proteomes" id="UP000780801"/>
    </source>
</evidence>
<dbReference type="PROSITE" id="PS50009">
    <property type="entry name" value="RASGEF_CAT"/>
    <property type="match status" value="1"/>
</dbReference>
<dbReference type="PANTHER" id="PTHR23113">
    <property type="entry name" value="GUANINE NUCLEOTIDE EXCHANGE FACTOR"/>
    <property type="match status" value="1"/>
</dbReference>
<dbReference type="PROSITE" id="PS50212">
    <property type="entry name" value="RASGEF_NTER"/>
    <property type="match status" value="1"/>
</dbReference>
<evidence type="ECO:0000256" key="1">
    <source>
        <dbReference type="ARBA" id="ARBA00022443"/>
    </source>
</evidence>
<evidence type="ECO:0000256" key="4">
    <source>
        <dbReference type="PROSITE-ProRule" id="PRU00192"/>
    </source>
</evidence>
<dbReference type="SMART" id="SM00229">
    <property type="entry name" value="RasGEFN"/>
    <property type="match status" value="1"/>
</dbReference>
<evidence type="ECO:0000259" key="8">
    <source>
        <dbReference type="PROSITE" id="PS50212"/>
    </source>
</evidence>
<evidence type="ECO:0000259" key="7">
    <source>
        <dbReference type="PROSITE" id="PS50009"/>
    </source>
</evidence>
<dbReference type="Pfam" id="PF00618">
    <property type="entry name" value="RasGEF_N"/>
    <property type="match status" value="1"/>
</dbReference>
<feature type="compositionally biased region" description="Basic and acidic residues" evidence="5">
    <location>
        <begin position="933"/>
        <end position="954"/>
    </location>
</feature>
<dbReference type="InterPro" id="IPR023578">
    <property type="entry name" value="Ras_GEF_dom_sf"/>
</dbReference>
<dbReference type="GO" id="GO:0005085">
    <property type="term" value="F:guanyl-nucleotide exchange factor activity"/>
    <property type="evidence" value="ECO:0007669"/>
    <property type="project" value="UniProtKB-KW"/>
</dbReference>
<feature type="compositionally biased region" description="Basic residues" evidence="5">
    <location>
        <begin position="1101"/>
        <end position="1111"/>
    </location>
</feature>
<name>A0A9P6FV93_9FUNG</name>
<dbReference type="Gene3D" id="2.30.30.40">
    <property type="entry name" value="SH3 Domains"/>
    <property type="match status" value="1"/>
</dbReference>
<feature type="compositionally biased region" description="Polar residues" evidence="5">
    <location>
        <begin position="988"/>
        <end position="1001"/>
    </location>
</feature>
<dbReference type="Gene3D" id="1.20.870.10">
    <property type="entry name" value="Son of sevenless (SoS) protein Chain: S domain 1"/>
    <property type="match status" value="1"/>
</dbReference>
<feature type="compositionally biased region" description="Low complexity" evidence="5">
    <location>
        <begin position="1081"/>
        <end position="1092"/>
    </location>
</feature>
<dbReference type="InterPro" id="IPR001452">
    <property type="entry name" value="SH3_domain"/>
</dbReference>
<feature type="domain" description="Ras-GEF" evidence="7">
    <location>
        <begin position="1390"/>
        <end position="1641"/>
    </location>
</feature>
<organism evidence="9 10">
    <name type="scientific">Lunasporangiospora selenospora</name>
    <dbReference type="NCBI Taxonomy" id="979761"/>
    <lineage>
        <taxon>Eukaryota</taxon>
        <taxon>Fungi</taxon>
        <taxon>Fungi incertae sedis</taxon>
        <taxon>Mucoromycota</taxon>
        <taxon>Mortierellomycotina</taxon>
        <taxon>Mortierellomycetes</taxon>
        <taxon>Mortierellales</taxon>
        <taxon>Mortierellaceae</taxon>
        <taxon>Lunasporangiospora</taxon>
    </lineage>
</organism>
<evidence type="ECO:0000256" key="2">
    <source>
        <dbReference type="ARBA" id="ARBA00022658"/>
    </source>
</evidence>
<keyword evidence="2 3" id="KW-0344">Guanine-nucleotide releasing factor</keyword>
<dbReference type="InterPro" id="IPR001895">
    <property type="entry name" value="RASGEF_cat_dom"/>
</dbReference>
<dbReference type="Proteomes" id="UP000780801">
    <property type="component" value="Unassembled WGS sequence"/>
</dbReference>
<keyword evidence="1 4" id="KW-0728">SH3 domain</keyword>
<evidence type="ECO:0000259" key="6">
    <source>
        <dbReference type="PROSITE" id="PS50002"/>
    </source>
</evidence>
<proteinExistence type="predicted"/>
<dbReference type="CDD" id="cd06224">
    <property type="entry name" value="REM"/>
    <property type="match status" value="1"/>
</dbReference>
<accession>A0A9P6FV93</accession>
<dbReference type="PANTHER" id="PTHR23113:SF354">
    <property type="entry name" value="BUD SITE SELECTION PROTEIN 5"/>
    <property type="match status" value="1"/>
</dbReference>